<proteinExistence type="predicted"/>
<feature type="compositionally biased region" description="Basic residues" evidence="1">
    <location>
        <begin position="549"/>
        <end position="558"/>
    </location>
</feature>
<dbReference type="AlphaFoldDB" id="A0A3S1CCB6"/>
<feature type="compositionally biased region" description="Low complexity" evidence="1">
    <location>
        <begin position="312"/>
        <end position="326"/>
    </location>
</feature>
<evidence type="ECO:0000256" key="1">
    <source>
        <dbReference type="SAM" id="MobiDB-lite"/>
    </source>
</evidence>
<feature type="compositionally biased region" description="Basic residues" evidence="1">
    <location>
        <begin position="418"/>
        <end position="435"/>
    </location>
</feature>
<organism evidence="2 3">
    <name type="scientific">Elysia chlorotica</name>
    <name type="common">Eastern emerald elysia</name>
    <name type="synonym">Sea slug</name>
    <dbReference type="NCBI Taxonomy" id="188477"/>
    <lineage>
        <taxon>Eukaryota</taxon>
        <taxon>Metazoa</taxon>
        <taxon>Spiralia</taxon>
        <taxon>Lophotrochozoa</taxon>
        <taxon>Mollusca</taxon>
        <taxon>Gastropoda</taxon>
        <taxon>Heterobranchia</taxon>
        <taxon>Euthyneura</taxon>
        <taxon>Panpulmonata</taxon>
        <taxon>Sacoglossa</taxon>
        <taxon>Placobranchoidea</taxon>
        <taxon>Plakobranchidae</taxon>
        <taxon>Elysia</taxon>
    </lineage>
</organism>
<dbReference type="Proteomes" id="UP000271974">
    <property type="component" value="Unassembled WGS sequence"/>
</dbReference>
<dbReference type="OrthoDB" id="6095151at2759"/>
<feature type="region of interest" description="Disordered" evidence="1">
    <location>
        <begin position="296"/>
        <end position="331"/>
    </location>
</feature>
<dbReference type="EMBL" id="RQTK01000073">
    <property type="protein sequence ID" value="RUS88795.1"/>
    <property type="molecule type" value="Genomic_DNA"/>
</dbReference>
<name>A0A3S1CCB6_ELYCH</name>
<accession>A0A3S1CCB6</accession>
<evidence type="ECO:0000313" key="2">
    <source>
        <dbReference type="EMBL" id="RUS88795.1"/>
    </source>
</evidence>
<gene>
    <name evidence="2" type="ORF">EGW08_003425</name>
</gene>
<feature type="region of interest" description="Disordered" evidence="1">
    <location>
        <begin position="402"/>
        <end position="453"/>
    </location>
</feature>
<comment type="caution">
    <text evidence="2">The sequence shown here is derived from an EMBL/GenBank/DDBJ whole genome shotgun (WGS) entry which is preliminary data.</text>
</comment>
<reference evidence="2 3" key="1">
    <citation type="submission" date="2019-01" db="EMBL/GenBank/DDBJ databases">
        <title>A draft genome assembly of the solar-powered sea slug Elysia chlorotica.</title>
        <authorList>
            <person name="Cai H."/>
            <person name="Li Q."/>
            <person name="Fang X."/>
            <person name="Li J."/>
            <person name="Curtis N.E."/>
            <person name="Altenburger A."/>
            <person name="Shibata T."/>
            <person name="Feng M."/>
            <person name="Maeda T."/>
            <person name="Schwartz J.A."/>
            <person name="Shigenobu S."/>
            <person name="Lundholm N."/>
            <person name="Nishiyama T."/>
            <person name="Yang H."/>
            <person name="Hasebe M."/>
            <person name="Li S."/>
            <person name="Pierce S.K."/>
            <person name="Wang J."/>
        </authorList>
    </citation>
    <scope>NUCLEOTIDE SEQUENCE [LARGE SCALE GENOMIC DNA]</scope>
    <source>
        <strain evidence="2">EC2010</strain>
        <tissue evidence="2">Whole organism of an adult</tissue>
    </source>
</reference>
<evidence type="ECO:0000313" key="3">
    <source>
        <dbReference type="Proteomes" id="UP000271974"/>
    </source>
</evidence>
<protein>
    <submittedName>
        <fullName evidence="2">Uncharacterized protein</fullName>
    </submittedName>
</protein>
<keyword evidence="3" id="KW-1185">Reference proteome</keyword>
<feature type="region of interest" description="Disordered" evidence="1">
    <location>
        <begin position="1"/>
        <end position="40"/>
    </location>
</feature>
<feature type="compositionally biased region" description="Polar residues" evidence="1">
    <location>
        <begin position="355"/>
        <end position="364"/>
    </location>
</feature>
<feature type="region of interest" description="Disordered" evidence="1">
    <location>
        <begin position="524"/>
        <end position="558"/>
    </location>
</feature>
<feature type="region of interest" description="Disordered" evidence="1">
    <location>
        <begin position="346"/>
        <end position="365"/>
    </location>
</feature>
<sequence>MKLKELVANSLPRVRGKKKKSPALVSCPVPSPSGHAPCGPTSGSAACTSEPGQHLSLVSPACAVMAAASYTKSDDDFRVSQLSFGPGLERGESRASFSTFFPTGGQAQRPGVEELQPSGLTWHGNALYRGLSANGAWETATEKVFSAEMVSSSKLHRGRHNVPLPYKGMTTSHSAEGISAHHLLMMSRSGYDARMAVSEYGGSCSSQMSVISESAIEAYSTALRQRQGHNQPGQQQHQNQHQVTNLNAHYHQHNHQHFHHYHHHHHLVPNRAMPLAQQPPPGQRLHPTVTAAGNGLPTYAIPHATPQLKPNQSATQLQHQQQAQAQERNSKKQELGFFRKSFASLKSMRKHSSSHNDNNNTLVSPTPVKSACVAPLTKANLAASEHLRCSVCPYPDKGGVTSANATAGCGDKPGTRPSKPKRRGFKGLSKSKSKKINPTGKENKDSGDASSCFSDNDAQSMVVAVGQPITDCPAPGFYPTWDRSRRRECSVESFSSSRVCGARVRDPATGSSMCPAVSIRRRCPDTNQTSTGEPKHIIGQGHEFGQTRGSRRRSLPLV</sequence>